<dbReference type="EMBL" id="CP098502">
    <property type="protein sequence ID" value="UTI64421.1"/>
    <property type="molecule type" value="Genomic_DNA"/>
</dbReference>
<sequence length="338" mass="35731">MPEPAVVPPVPPAAPVPQRVFITGALGFIGGTLARRYREAGAEVRGVDRVAAPEHGVVAGDVSEPGAWQQHAAGCDLVVHTAAVVSNAASDELSWRMNVLATRRVLDAARDGGAQRLVHFSSVRAFSDLGFPDGVEESWPVRTDGNAYVDTKVASEQVALQAHAVGEVPVTVIRPGDVYGPRSRPWTILPVEYIKARRFLLPAMGRGVFSPVYVDTLVDGVVLAAGLPAGAGQVFTLSDGVAVSCREFFGHYTRMLGVRGPLCLPTPVAVALAGAVGAVARARGEETEAGRASALYLARRGTYSIAKARRVLGYAPAIDLTEGMRRTEAWLREAGHLD</sequence>
<dbReference type="PANTHER" id="PTHR48079">
    <property type="entry name" value="PROTEIN YEEZ"/>
    <property type="match status" value="1"/>
</dbReference>
<evidence type="ECO:0000259" key="1">
    <source>
        <dbReference type="Pfam" id="PF01370"/>
    </source>
</evidence>
<evidence type="ECO:0000313" key="3">
    <source>
        <dbReference type="Proteomes" id="UP001056035"/>
    </source>
</evidence>
<dbReference type="Pfam" id="PF01370">
    <property type="entry name" value="Epimerase"/>
    <property type="match status" value="1"/>
</dbReference>
<dbReference type="RefSeq" id="WP_254571124.1">
    <property type="nucleotide sequence ID" value="NZ_CP098502.1"/>
</dbReference>
<accession>A0ABY5DRW6</accession>
<gene>
    <name evidence="2" type="ORF">NBH00_24170</name>
</gene>
<dbReference type="Proteomes" id="UP001056035">
    <property type="component" value="Chromosome"/>
</dbReference>
<dbReference type="InterPro" id="IPR001509">
    <property type="entry name" value="Epimerase_deHydtase"/>
</dbReference>
<dbReference type="SUPFAM" id="SSF51735">
    <property type="entry name" value="NAD(P)-binding Rossmann-fold domains"/>
    <property type="match status" value="1"/>
</dbReference>
<evidence type="ECO:0000313" key="2">
    <source>
        <dbReference type="EMBL" id="UTI64421.1"/>
    </source>
</evidence>
<reference evidence="2 3" key="1">
    <citation type="submission" date="2022-06" db="EMBL/GenBank/DDBJ databases">
        <title>Paraconexibacter antarcticus.</title>
        <authorList>
            <person name="Kim C.S."/>
        </authorList>
    </citation>
    <scope>NUCLEOTIDE SEQUENCE [LARGE SCALE GENOMIC DNA]</scope>
    <source>
        <strain evidence="2 3">02-257</strain>
    </source>
</reference>
<dbReference type="InterPro" id="IPR051783">
    <property type="entry name" value="NAD(P)-dependent_oxidoreduct"/>
</dbReference>
<dbReference type="InterPro" id="IPR036291">
    <property type="entry name" value="NAD(P)-bd_dom_sf"/>
</dbReference>
<dbReference type="Gene3D" id="3.40.50.720">
    <property type="entry name" value="NAD(P)-binding Rossmann-like Domain"/>
    <property type="match status" value="1"/>
</dbReference>
<organism evidence="2 3">
    <name type="scientific">Paraconexibacter antarcticus</name>
    <dbReference type="NCBI Taxonomy" id="2949664"/>
    <lineage>
        <taxon>Bacteria</taxon>
        <taxon>Bacillati</taxon>
        <taxon>Actinomycetota</taxon>
        <taxon>Thermoleophilia</taxon>
        <taxon>Solirubrobacterales</taxon>
        <taxon>Paraconexibacteraceae</taxon>
        <taxon>Paraconexibacter</taxon>
    </lineage>
</organism>
<dbReference type="PANTHER" id="PTHR48079:SF6">
    <property type="entry name" value="NAD(P)-BINDING DOMAIN-CONTAINING PROTEIN-RELATED"/>
    <property type="match status" value="1"/>
</dbReference>
<keyword evidence="3" id="KW-1185">Reference proteome</keyword>
<feature type="domain" description="NAD-dependent epimerase/dehydratase" evidence="1">
    <location>
        <begin position="20"/>
        <end position="226"/>
    </location>
</feature>
<protein>
    <submittedName>
        <fullName evidence="2">NAD(P)-dependent oxidoreductase</fullName>
    </submittedName>
</protein>
<proteinExistence type="predicted"/>
<name>A0ABY5DRW6_9ACTN</name>